<sequence>MPPNQNSKVANFSSLIQKDAMYAGAMPQPPSQLQTDEGLTDFFSFFPIFKPAKLDKDGPLRGSLKVSTTVNSMEKSGCNGTLETKGKQKGHSNKRAKPTKKKFTKEELEEIENQIEEIMKPPTISEKCLHENRCALLEKYNLNFFQFPPDYIREVVQDVKEKHKNEDKLQKRNNGTLI</sequence>
<protein>
    <submittedName>
        <fullName evidence="2">Uncharacterized protein</fullName>
    </submittedName>
</protein>
<gene>
    <name evidence="2" type="primary">Cnig_chr_X.g23466</name>
    <name evidence="2" type="ORF">B9Z55_023466</name>
</gene>
<dbReference type="OrthoDB" id="10501865at2759"/>
<dbReference type="AlphaFoldDB" id="A0A2G5SQA8"/>
<reference evidence="3" key="1">
    <citation type="submission" date="2017-10" db="EMBL/GenBank/DDBJ databases">
        <title>Rapid genome shrinkage in a self-fertile nematode reveals novel sperm competition proteins.</title>
        <authorList>
            <person name="Yin D."/>
            <person name="Schwarz E.M."/>
            <person name="Thomas C.G."/>
            <person name="Felde R.L."/>
            <person name="Korf I.F."/>
            <person name="Cutter A.D."/>
            <person name="Schartner C.M."/>
            <person name="Ralston E.J."/>
            <person name="Meyer B.J."/>
            <person name="Haag E.S."/>
        </authorList>
    </citation>
    <scope>NUCLEOTIDE SEQUENCE [LARGE SCALE GENOMIC DNA]</scope>
    <source>
        <strain evidence="3">JU1422</strain>
    </source>
</reference>
<name>A0A2G5SQA8_9PELO</name>
<feature type="compositionally biased region" description="Basic residues" evidence="1">
    <location>
        <begin position="87"/>
        <end position="103"/>
    </location>
</feature>
<comment type="caution">
    <text evidence="2">The sequence shown here is derived from an EMBL/GenBank/DDBJ whole genome shotgun (WGS) entry which is preliminary data.</text>
</comment>
<feature type="region of interest" description="Disordered" evidence="1">
    <location>
        <begin position="73"/>
        <end position="103"/>
    </location>
</feature>
<feature type="compositionally biased region" description="Polar residues" evidence="1">
    <location>
        <begin position="73"/>
        <end position="82"/>
    </location>
</feature>
<proteinExistence type="predicted"/>
<dbReference type="EMBL" id="PDUG01000006">
    <property type="protein sequence ID" value="PIC17109.1"/>
    <property type="molecule type" value="Genomic_DNA"/>
</dbReference>
<evidence type="ECO:0000313" key="3">
    <source>
        <dbReference type="Proteomes" id="UP000230233"/>
    </source>
</evidence>
<organism evidence="2 3">
    <name type="scientific">Caenorhabditis nigoni</name>
    <dbReference type="NCBI Taxonomy" id="1611254"/>
    <lineage>
        <taxon>Eukaryota</taxon>
        <taxon>Metazoa</taxon>
        <taxon>Ecdysozoa</taxon>
        <taxon>Nematoda</taxon>
        <taxon>Chromadorea</taxon>
        <taxon>Rhabditida</taxon>
        <taxon>Rhabditina</taxon>
        <taxon>Rhabditomorpha</taxon>
        <taxon>Rhabditoidea</taxon>
        <taxon>Rhabditidae</taxon>
        <taxon>Peloderinae</taxon>
        <taxon>Caenorhabditis</taxon>
    </lineage>
</organism>
<evidence type="ECO:0000256" key="1">
    <source>
        <dbReference type="SAM" id="MobiDB-lite"/>
    </source>
</evidence>
<keyword evidence="3" id="KW-1185">Reference proteome</keyword>
<dbReference type="Proteomes" id="UP000230233">
    <property type="component" value="Chromosome X"/>
</dbReference>
<evidence type="ECO:0000313" key="2">
    <source>
        <dbReference type="EMBL" id="PIC17109.1"/>
    </source>
</evidence>
<accession>A0A2G5SQA8</accession>